<evidence type="ECO:0000313" key="3">
    <source>
        <dbReference type="Proteomes" id="UP000309561"/>
    </source>
</evidence>
<gene>
    <name evidence="2" type="ORF">FCU45_04395</name>
</gene>
<evidence type="ECO:0000259" key="1">
    <source>
        <dbReference type="Pfam" id="PF01863"/>
    </source>
</evidence>
<sequence length="196" mass="23028">MSVKKNGAITLKTPKVSGTYIENLLLKKESWIRKQLKVAEENPPQTFNLQDEILLFGEVLSIDCYDALELRESLCKIDISNTKSVIRCYDRYYSSYAKSYITQRAEHYSKEMGLEYSTLKFRKMRSRWGSCSSKRVITFNTELIKIDKRLIDFVVVHELAHLVHMNHSKKFHDLVSLYTPNSRVLNQELKRLSLWL</sequence>
<dbReference type="CDD" id="cd07344">
    <property type="entry name" value="M48_yhfN_like"/>
    <property type="match status" value="1"/>
</dbReference>
<keyword evidence="3" id="KW-1185">Reference proteome</keyword>
<dbReference type="OrthoDB" id="5321643at2"/>
<dbReference type="Pfam" id="PF01863">
    <property type="entry name" value="YgjP-like"/>
    <property type="match status" value="1"/>
</dbReference>
<protein>
    <submittedName>
        <fullName evidence="2">M48 family metallopeptidase</fullName>
    </submittedName>
</protein>
<dbReference type="PANTHER" id="PTHR30399">
    <property type="entry name" value="UNCHARACTERIZED PROTEIN YGJP"/>
    <property type="match status" value="1"/>
</dbReference>
<dbReference type="InterPro" id="IPR002725">
    <property type="entry name" value="YgjP-like_metallopeptidase"/>
</dbReference>
<dbReference type="AlphaFoldDB" id="A0A4U2Z754"/>
<dbReference type="Gene3D" id="3.30.2010.10">
    <property type="entry name" value="Metalloproteases ('zincins'), catalytic domain"/>
    <property type="match status" value="1"/>
</dbReference>
<dbReference type="Proteomes" id="UP000309561">
    <property type="component" value="Unassembled WGS sequence"/>
</dbReference>
<accession>A0A4U2Z754</accession>
<evidence type="ECO:0000313" key="2">
    <source>
        <dbReference type="EMBL" id="TKI70049.1"/>
    </source>
</evidence>
<dbReference type="PANTHER" id="PTHR30399:SF1">
    <property type="entry name" value="UTP PYROPHOSPHATASE"/>
    <property type="match status" value="1"/>
</dbReference>
<comment type="caution">
    <text evidence="2">The sequence shown here is derived from an EMBL/GenBank/DDBJ whole genome shotgun (WGS) entry which is preliminary data.</text>
</comment>
<dbReference type="InterPro" id="IPR053136">
    <property type="entry name" value="UTP_pyrophosphatase-like"/>
</dbReference>
<organism evidence="2 3">
    <name type="scientific">Sulfurimonas crateris</name>
    <dbReference type="NCBI Taxonomy" id="2574727"/>
    <lineage>
        <taxon>Bacteria</taxon>
        <taxon>Pseudomonadati</taxon>
        <taxon>Campylobacterota</taxon>
        <taxon>Epsilonproteobacteria</taxon>
        <taxon>Campylobacterales</taxon>
        <taxon>Sulfurimonadaceae</taxon>
        <taxon>Sulfurimonas</taxon>
    </lineage>
</organism>
<proteinExistence type="predicted"/>
<dbReference type="EMBL" id="SZPX01000003">
    <property type="protein sequence ID" value="TKI70049.1"/>
    <property type="molecule type" value="Genomic_DNA"/>
</dbReference>
<reference evidence="2 3" key="1">
    <citation type="submission" date="2019-04" db="EMBL/GenBank/DDBJ databases">
        <title>Sulfurimonas crateris sp. nov. a facultative anaerobic sulfur-oxidizing chemolithautotrophic bacterium isolated from a terrestrial mud vulcano.</title>
        <authorList>
            <person name="Ratnikova N.M."/>
            <person name="Slobodkin A.I."/>
            <person name="Merkel A.Y."/>
            <person name="Novikov A."/>
            <person name="Bonch-Osmolovskaya E.A."/>
            <person name="Slobodkina G.B."/>
        </authorList>
    </citation>
    <scope>NUCLEOTIDE SEQUENCE [LARGE SCALE GENOMIC DNA]</scope>
    <source>
        <strain evidence="2 3">SN118</strain>
    </source>
</reference>
<name>A0A4U2Z754_9BACT</name>
<feature type="domain" description="YgjP-like metallopeptidase" evidence="1">
    <location>
        <begin position="2"/>
        <end position="191"/>
    </location>
</feature>